<sequence>MANDQRCASATERDWRARQRAFAAHLRDPRNAFAGIEERRLRIYRELFYNNVESCLASAFPVLRKLSSDAVWHARVRDFFTRHRCTAPQFHRLPEEFLRYLEAERGEHADDPPFLRELAHYEWVELALAIAPEDLPIEQADPEGDLLAGCPLLSPLAWPLVYAYPVHRIGPQFQPQAPGDSPTYLIVNRDREDRVRFLEINAVTARLVALIEAEPAASGRALLLRIAAELAHPDPQSVVAQGARILADLRARDIVLGTRR</sequence>
<evidence type="ECO:0000313" key="3">
    <source>
        <dbReference type="EMBL" id="SFF26371.1"/>
    </source>
</evidence>
<name>A0A1I2HCT0_9GAMM</name>
<proteinExistence type="predicted"/>
<dbReference type="InterPro" id="IPR054098">
    <property type="entry name" value="NGO1945-like_C"/>
</dbReference>
<accession>A0A1I2HCT0</accession>
<protein>
    <submittedName>
        <fullName evidence="3">Uncharacterized protein</fullName>
    </submittedName>
</protein>
<dbReference type="EMBL" id="FOOC01000001">
    <property type="protein sequence ID" value="SFF26371.1"/>
    <property type="molecule type" value="Genomic_DNA"/>
</dbReference>
<dbReference type="RefSeq" id="WP_091530449.1">
    <property type="nucleotide sequence ID" value="NZ_FOOC01000001.1"/>
</dbReference>
<dbReference type="STRING" id="1076937.SAMN04488120_101260"/>
<dbReference type="Gene3D" id="1.10.150.690">
    <property type="entry name" value="DUF2063"/>
    <property type="match status" value="1"/>
</dbReference>
<feature type="domain" description="NGO1945-like C-terminal" evidence="2">
    <location>
        <begin position="154"/>
        <end position="250"/>
    </location>
</feature>
<reference evidence="3 4" key="1">
    <citation type="submission" date="2016-10" db="EMBL/GenBank/DDBJ databases">
        <authorList>
            <person name="de Groot N.N."/>
        </authorList>
    </citation>
    <scope>NUCLEOTIDE SEQUENCE [LARGE SCALE GENOMIC DNA]</scope>
    <source>
        <strain evidence="3 4">DSM 23609</strain>
    </source>
</reference>
<gene>
    <name evidence="3" type="ORF">SAMN04488120_101260</name>
</gene>
<dbReference type="InterPro" id="IPR044922">
    <property type="entry name" value="DUF2063_N_sf"/>
</dbReference>
<dbReference type="AlphaFoldDB" id="A0A1I2HCT0"/>
<organism evidence="3 4">
    <name type="scientific">Fontimonas thermophila</name>
    <dbReference type="NCBI Taxonomy" id="1076937"/>
    <lineage>
        <taxon>Bacteria</taxon>
        <taxon>Pseudomonadati</taxon>
        <taxon>Pseudomonadota</taxon>
        <taxon>Gammaproteobacteria</taxon>
        <taxon>Nevskiales</taxon>
        <taxon>Nevskiaceae</taxon>
        <taxon>Fontimonas</taxon>
    </lineage>
</organism>
<evidence type="ECO:0000313" key="4">
    <source>
        <dbReference type="Proteomes" id="UP000199771"/>
    </source>
</evidence>
<dbReference type="Gene3D" id="3.90.930.50">
    <property type="match status" value="1"/>
</dbReference>
<dbReference type="Pfam" id="PF22106">
    <property type="entry name" value="NGO1945_C"/>
    <property type="match status" value="1"/>
</dbReference>
<dbReference type="OrthoDB" id="4146344at2"/>
<dbReference type="InterPro" id="IPR018640">
    <property type="entry name" value="DUF2063"/>
</dbReference>
<evidence type="ECO:0000259" key="2">
    <source>
        <dbReference type="Pfam" id="PF22106"/>
    </source>
</evidence>
<feature type="domain" description="Putative DNA-binding" evidence="1">
    <location>
        <begin position="18"/>
        <end position="101"/>
    </location>
</feature>
<dbReference type="Pfam" id="PF09836">
    <property type="entry name" value="DUF2063"/>
    <property type="match status" value="1"/>
</dbReference>
<evidence type="ECO:0000259" key="1">
    <source>
        <dbReference type="Pfam" id="PF09836"/>
    </source>
</evidence>
<keyword evidence="4" id="KW-1185">Reference proteome</keyword>
<dbReference type="Proteomes" id="UP000199771">
    <property type="component" value="Unassembled WGS sequence"/>
</dbReference>